<dbReference type="EMBL" id="CAJVQC010033997">
    <property type="protein sequence ID" value="CAG8755356.1"/>
    <property type="molecule type" value="Genomic_DNA"/>
</dbReference>
<dbReference type="Proteomes" id="UP000789920">
    <property type="component" value="Unassembled WGS sequence"/>
</dbReference>
<protein>
    <submittedName>
        <fullName evidence="1">27450_t:CDS:1</fullName>
    </submittedName>
</protein>
<name>A0ACA9QNK9_9GLOM</name>
<feature type="non-terminal residue" evidence="1">
    <location>
        <position position="237"/>
    </location>
</feature>
<comment type="caution">
    <text evidence="1">The sequence shown here is derived from an EMBL/GenBank/DDBJ whole genome shotgun (WGS) entry which is preliminary data.</text>
</comment>
<gene>
    <name evidence="1" type="ORF">RPERSI_LOCUS14619</name>
</gene>
<feature type="non-terminal residue" evidence="1">
    <location>
        <position position="1"/>
    </location>
</feature>
<accession>A0ACA9QNK9</accession>
<evidence type="ECO:0000313" key="1">
    <source>
        <dbReference type="EMBL" id="CAG8755356.1"/>
    </source>
</evidence>
<evidence type="ECO:0000313" key="2">
    <source>
        <dbReference type="Proteomes" id="UP000789920"/>
    </source>
</evidence>
<keyword evidence="2" id="KW-1185">Reference proteome</keyword>
<sequence>SVTASTNEDFVTHSVKPIANKTWVNLSGTIISPIAIFEPSTLEDLIDIVKLAKTNNKTIRCAAQGHTESSLSVTENYLVLVINLTQITIQEHPKYGWTVTAEAVYLPFTGFNQSDPNPLDPNRDLFRVASWVRTDESVNFTQQHINVLYEAQKQYAIRQAELLNSLLQNPEATPNITGALWKESISIINTTYVLQVPDSMHFSVDFKNVKRHYMALAFKVDPDFSNVVDELFYSIQA</sequence>
<organism evidence="1 2">
    <name type="scientific">Racocetra persica</name>
    <dbReference type="NCBI Taxonomy" id="160502"/>
    <lineage>
        <taxon>Eukaryota</taxon>
        <taxon>Fungi</taxon>
        <taxon>Fungi incertae sedis</taxon>
        <taxon>Mucoromycota</taxon>
        <taxon>Glomeromycotina</taxon>
        <taxon>Glomeromycetes</taxon>
        <taxon>Diversisporales</taxon>
        <taxon>Gigasporaceae</taxon>
        <taxon>Racocetra</taxon>
    </lineage>
</organism>
<proteinExistence type="predicted"/>
<reference evidence="1" key="1">
    <citation type="submission" date="2021-06" db="EMBL/GenBank/DDBJ databases">
        <authorList>
            <person name="Kallberg Y."/>
            <person name="Tangrot J."/>
            <person name="Rosling A."/>
        </authorList>
    </citation>
    <scope>NUCLEOTIDE SEQUENCE</scope>
    <source>
        <strain evidence="1">MA461A</strain>
    </source>
</reference>